<evidence type="ECO:0000256" key="3">
    <source>
        <dbReference type="ARBA" id="ARBA00022692"/>
    </source>
</evidence>
<reference evidence="8 10" key="1">
    <citation type="submission" date="2017-06" db="EMBL/GenBank/DDBJ databases">
        <title>A platform for efficient transgenesis in Macrostomum lignano, a flatworm model organism for stem cell research.</title>
        <authorList>
            <person name="Berezikov E."/>
        </authorList>
    </citation>
    <scope>NUCLEOTIDE SEQUENCE [LARGE SCALE GENOMIC DNA]</scope>
    <source>
        <strain evidence="8">DV1</strain>
        <tissue evidence="8">Whole organism</tissue>
    </source>
</reference>
<dbReference type="OrthoDB" id="1716531at2759"/>
<dbReference type="Proteomes" id="UP000215902">
    <property type="component" value="Unassembled WGS sequence"/>
</dbReference>
<accession>A0A267DT18</accession>
<keyword evidence="5 7" id="KW-1133">Transmembrane helix</keyword>
<dbReference type="EMBL" id="NIVC01001001">
    <property type="protein sequence ID" value="PAA73645.1"/>
    <property type="molecule type" value="Genomic_DNA"/>
</dbReference>
<keyword evidence="4 7" id="KW-0256">Endoplasmic reticulum</keyword>
<evidence type="ECO:0000256" key="5">
    <source>
        <dbReference type="ARBA" id="ARBA00022989"/>
    </source>
</evidence>
<evidence type="ECO:0000256" key="1">
    <source>
        <dbReference type="ARBA" id="ARBA00004477"/>
    </source>
</evidence>
<evidence type="ECO:0000256" key="6">
    <source>
        <dbReference type="ARBA" id="ARBA00023136"/>
    </source>
</evidence>
<dbReference type="PANTHER" id="PTHR11009">
    <property type="entry name" value="DER1-LIKE PROTEIN, DERLIN"/>
    <property type="match status" value="1"/>
</dbReference>
<evidence type="ECO:0000313" key="9">
    <source>
        <dbReference type="EMBL" id="PAA73645.1"/>
    </source>
</evidence>
<comment type="subcellular location">
    <subcellularLocation>
        <location evidence="1 7">Endoplasmic reticulum membrane</location>
        <topology evidence="1 7">Multi-pass membrane protein</topology>
    </subcellularLocation>
</comment>
<feature type="transmembrane region" description="Helical" evidence="7">
    <location>
        <begin position="54"/>
        <end position="76"/>
    </location>
</feature>
<comment type="caution">
    <text evidence="8">The sequence shown here is derived from an EMBL/GenBank/DDBJ whole genome shotgun (WGS) entry which is preliminary data.</text>
</comment>
<evidence type="ECO:0000256" key="2">
    <source>
        <dbReference type="ARBA" id="ARBA00008917"/>
    </source>
</evidence>
<dbReference type="Pfam" id="PF04511">
    <property type="entry name" value="DER1"/>
    <property type="match status" value="1"/>
</dbReference>
<keyword evidence="10" id="KW-1185">Reference proteome</keyword>
<evidence type="ECO:0000256" key="4">
    <source>
        <dbReference type="ARBA" id="ARBA00022824"/>
    </source>
</evidence>
<evidence type="ECO:0000313" key="8">
    <source>
        <dbReference type="EMBL" id="PAA51719.1"/>
    </source>
</evidence>
<comment type="function">
    <text evidence="7">May be involved in the degradation of misfolded endoplasmic reticulum (ER) luminal proteins.</text>
</comment>
<keyword evidence="3 7" id="KW-0812">Transmembrane</keyword>
<dbReference type="EMBL" id="NIVC01003371">
    <property type="protein sequence ID" value="PAA51719.1"/>
    <property type="molecule type" value="Genomic_DNA"/>
</dbReference>
<evidence type="ECO:0000313" key="10">
    <source>
        <dbReference type="Proteomes" id="UP000215902"/>
    </source>
</evidence>
<dbReference type="STRING" id="282301.A0A267DT18"/>
<feature type="transmembrane region" description="Helical" evidence="7">
    <location>
        <begin position="20"/>
        <end position="42"/>
    </location>
</feature>
<proteinExistence type="inferred from homology"/>
<dbReference type="SUPFAM" id="SSF144091">
    <property type="entry name" value="Rhomboid-like"/>
    <property type="match status" value="1"/>
</dbReference>
<gene>
    <name evidence="9" type="ORF">BOX15_Mlig027871g1</name>
    <name evidence="8" type="ORF">BOX15_Mlig027871g2</name>
</gene>
<sequence>MILDILLSDYKRIPIVTRSYCTACFVTTLAVYLEFVGPHQLYYNPKLLLTTMQIWRPITCFLFLGKLNFSFFFRLLAVYRCCRMLEEDVFRNRTGDLVFMLAFCGFFILLANCFLGSAFLAQSFLMSMIYLWCRNRWYRFINLHLIGQIAFPALFLPLIILLISMVLYKSACMANLLGILVGHLYFFFDGVFPQLGHGFQVLRTPRFLRKLFDEHREPFTEPGMN</sequence>
<protein>
    <recommendedName>
        <fullName evidence="7">Derlin</fullName>
    </recommendedName>
</protein>
<dbReference type="InterPro" id="IPR035952">
    <property type="entry name" value="Rhomboid-like_sf"/>
</dbReference>
<comment type="similarity">
    <text evidence="2 7">Belongs to the derlin family.</text>
</comment>
<dbReference type="AlphaFoldDB" id="A0A267DT18"/>
<keyword evidence="6 7" id="KW-0472">Membrane</keyword>
<feature type="transmembrane region" description="Helical" evidence="7">
    <location>
        <begin position="141"/>
        <end position="163"/>
    </location>
</feature>
<feature type="transmembrane region" description="Helical" evidence="7">
    <location>
        <begin position="97"/>
        <end position="121"/>
    </location>
</feature>
<evidence type="ECO:0000256" key="7">
    <source>
        <dbReference type="RuleBase" id="RU363059"/>
    </source>
</evidence>
<organism evidence="8 10">
    <name type="scientific">Macrostomum lignano</name>
    <dbReference type="NCBI Taxonomy" id="282301"/>
    <lineage>
        <taxon>Eukaryota</taxon>
        <taxon>Metazoa</taxon>
        <taxon>Spiralia</taxon>
        <taxon>Lophotrochozoa</taxon>
        <taxon>Platyhelminthes</taxon>
        <taxon>Rhabditophora</taxon>
        <taxon>Macrostomorpha</taxon>
        <taxon>Macrostomida</taxon>
        <taxon>Macrostomidae</taxon>
        <taxon>Macrostomum</taxon>
    </lineage>
</organism>
<dbReference type="GO" id="GO:0006950">
    <property type="term" value="P:response to stress"/>
    <property type="evidence" value="ECO:0007669"/>
    <property type="project" value="UniProtKB-ARBA"/>
</dbReference>
<feature type="transmembrane region" description="Helical" evidence="7">
    <location>
        <begin position="170"/>
        <end position="188"/>
    </location>
</feature>
<name>A0A267DT18_9PLAT</name>
<dbReference type="InterPro" id="IPR007599">
    <property type="entry name" value="DER1"/>
</dbReference>
<dbReference type="GO" id="GO:0005789">
    <property type="term" value="C:endoplasmic reticulum membrane"/>
    <property type="evidence" value="ECO:0007669"/>
    <property type="project" value="UniProtKB-SubCell"/>
</dbReference>